<feature type="signal peptide" evidence="1">
    <location>
        <begin position="1"/>
        <end position="22"/>
    </location>
</feature>
<keyword evidence="3" id="KW-1185">Reference proteome</keyword>
<keyword evidence="1" id="KW-0732">Signal</keyword>
<protein>
    <submittedName>
        <fullName evidence="2">Uncharacterized protein</fullName>
    </submittedName>
</protein>
<dbReference type="RefSeq" id="WP_125312897.1">
    <property type="nucleotide sequence ID" value="NZ_RSEC01000058.1"/>
</dbReference>
<organism evidence="2 3">
    <name type="scientific">Amycolatopsis eburnea</name>
    <dbReference type="NCBI Taxonomy" id="2267691"/>
    <lineage>
        <taxon>Bacteria</taxon>
        <taxon>Bacillati</taxon>
        <taxon>Actinomycetota</taxon>
        <taxon>Actinomycetes</taxon>
        <taxon>Pseudonocardiales</taxon>
        <taxon>Pseudonocardiaceae</taxon>
        <taxon>Amycolatopsis</taxon>
    </lineage>
</organism>
<evidence type="ECO:0000313" key="3">
    <source>
        <dbReference type="Proteomes" id="UP000267081"/>
    </source>
</evidence>
<dbReference type="Proteomes" id="UP000267081">
    <property type="component" value="Unassembled WGS sequence"/>
</dbReference>
<evidence type="ECO:0000313" key="2">
    <source>
        <dbReference type="EMBL" id="RSD13611.1"/>
    </source>
</evidence>
<sequence length="103" mass="10302">MSVRTSLVAVAVMIGGGLAVTAGVAAAGTTSDCTYNTSASGVNFHVKCSRLPAGYGQYRAYAQCGNGAISYGIWTTVADSKYIGSVADCSGRGNVAAGGIQLR</sequence>
<dbReference type="OrthoDB" id="3631691at2"/>
<proteinExistence type="predicted"/>
<dbReference type="AlphaFoldDB" id="A0A427T3V9"/>
<name>A0A427T3V9_9PSEU</name>
<feature type="chain" id="PRO_5039274803" evidence="1">
    <location>
        <begin position="23"/>
        <end position="103"/>
    </location>
</feature>
<reference evidence="2 3" key="1">
    <citation type="submission" date="2018-12" db="EMBL/GenBank/DDBJ databases">
        <title>Amycolatopsis eburnea sp. nov. actinomycete associate with arbuscular mycorrhiza fungal spore.</title>
        <authorList>
            <person name="Lumyong S."/>
            <person name="Chaiya L."/>
        </authorList>
    </citation>
    <scope>NUCLEOTIDE SEQUENCE [LARGE SCALE GENOMIC DNA]</scope>
    <source>
        <strain evidence="2 3">GLM-1</strain>
    </source>
</reference>
<dbReference type="EMBL" id="RSEC01000058">
    <property type="protein sequence ID" value="RSD13611.1"/>
    <property type="molecule type" value="Genomic_DNA"/>
</dbReference>
<evidence type="ECO:0000256" key="1">
    <source>
        <dbReference type="SAM" id="SignalP"/>
    </source>
</evidence>
<accession>A0A427T3V9</accession>
<comment type="caution">
    <text evidence="2">The sequence shown here is derived from an EMBL/GenBank/DDBJ whole genome shotgun (WGS) entry which is preliminary data.</text>
</comment>
<gene>
    <name evidence="2" type="ORF">EIY87_28330</name>
</gene>